<gene>
    <name evidence="1" type="ORF">EFL95_12540</name>
</gene>
<reference evidence="1 2" key="1">
    <citation type="submission" date="2018-11" db="EMBL/GenBank/DDBJ databases">
        <authorList>
            <person name="Li F."/>
        </authorList>
    </citation>
    <scope>NUCLEOTIDE SEQUENCE [LARGE SCALE GENOMIC DNA]</scope>
    <source>
        <strain evidence="1 2">KIS18-7</strain>
    </source>
</reference>
<name>A0A3N0DVZ1_9ACTN</name>
<sequence length="121" mass="11932">MPPPAVAGVSSSSPSPSPSVWVGVLFGVGVEVFVGPECGVLCPVAVVPVVGGSSAVGSWVEPQPVSVKVAAAVRATAAEVERRRMVTTLGRAPAPTARAAPVAGTPVRPVRRATGAVSALT</sequence>
<protein>
    <submittedName>
        <fullName evidence="1">Uncharacterized protein</fullName>
    </submittedName>
</protein>
<dbReference type="Proteomes" id="UP000277094">
    <property type="component" value="Unassembled WGS sequence"/>
</dbReference>
<comment type="caution">
    <text evidence="1">The sequence shown here is derived from an EMBL/GenBank/DDBJ whole genome shotgun (WGS) entry which is preliminary data.</text>
</comment>
<keyword evidence="2" id="KW-1185">Reference proteome</keyword>
<proteinExistence type="predicted"/>
<dbReference type="EMBL" id="RJSG01000002">
    <property type="protein sequence ID" value="RNL79775.1"/>
    <property type="molecule type" value="Genomic_DNA"/>
</dbReference>
<evidence type="ECO:0000313" key="2">
    <source>
        <dbReference type="Proteomes" id="UP000277094"/>
    </source>
</evidence>
<organism evidence="1 2">
    <name type="scientific">Nocardioides marmorisolisilvae</name>
    <dbReference type="NCBI Taxonomy" id="1542737"/>
    <lineage>
        <taxon>Bacteria</taxon>
        <taxon>Bacillati</taxon>
        <taxon>Actinomycetota</taxon>
        <taxon>Actinomycetes</taxon>
        <taxon>Propionibacteriales</taxon>
        <taxon>Nocardioidaceae</taxon>
        <taxon>Nocardioides</taxon>
    </lineage>
</organism>
<evidence type="ECO:0000313" key="1">
    <source>
        <dbReference type="EMBL" id="RNL79775.1"/>
    </source>
</evidence>
<dbReference type="AlphaFoldDB" id="A0A3N0DVZ1"/>
<accession>A0A3N0DVZ1</accession>